<keyword evidence="5" id="KW-0853">WD repeat</keyword>
<keyword evidence="3" id="KW-0677">Repeat</keyword>
<evidence type="ECO:0000256" key="4">
    <source>
        <dbReference type="ARBA" id="ARBA00022803"/>
    </source>
</evidence>
<dbReference type="SUPFAM" id="SSF50978">
    <property type="entry name" value="WD40 repeat-like"/>
    <property type="match status" value="1"/>
</dbReference>
<dbReference type="Proteomes" id="UP001206925">
    <property type="component" value="Unassembled WGS sequence"/>
</dbReference>
<keyword evidence="4" id="KW-0802">TPR repeat</keyword>
<dbReference type="PROSITE" id="PS50082">
    <property type="entry name" value="WD_REPEATS_2"/>
    <property type="match status" value="1"/>
</dbReference>
<dbReference type="InterPro" id="IPR032675">
    <property type="entry name" value="LRR_dom_sf"/>
</dbReference>
<dbReference type="Pfam" id="PF00560">
    <property type="entry name" value="LRR_1"/>
    <property type="match status" value="3"/>
</dbReference>
<dbReference type="EMBL" id="JAMZMK010009641">
    <property type="protein sequence ID" value="KAI7734815.1"/>
    <property type="molecule type" value="Genomic_DNA"/>
</dbReference>
<feature type="non-terminal residue" evidence="7">
    <location>
        <position position="1"/>
    </location>
</feature>
<dbReference type="Pfam" id="PF00400">
    <property type="entry name" value="WD40"/>
    <property type="match status" value="1"/>
</dbReference>
<dbReference type="SUPFAM" id="SSF52058">
    <property type="entry name" value="L domain-like"/>
    <property type="match status" value="1"/>
</dbReference>
<gene>
    <name evidence="7" type="ORF">M8C21_017788</name>
</gene>
<dbReference type="InterPro" id="IPR015943">
    <property type="entry name" value="WD40/YVTN_repeat-like_dom_sf"/>
</dbReference>
<keyword evidence="2" id="KW-0808">Transferase</keyword>
<proteinExistence type="predicted"/>
<evidence type="ECO:0000256" key="5">
    <source>
        <dbReference type="PROSITE-ProRule" id="PRU00221"/>
    </source>
</evidence>
<dbReference type="Pfam" id="PF13844">
    <property type="entry name" value="Glyco_transf_41"/>
    <property type="match status" value="1"/>
</dbReference>
<evidence type="ECO:0000256" key="2">
    <source>
        <dbReference type="ARBA" id="ARBA00022679"/>
    </source>
</evidence>
<sequence>LVPLCKKNLDVLDPNCQPKRYNILKRVPNSALWLLRFPAAGEMRLRAYLCLDTPFGYLPLPGWLVSGGDPCAEGWQVVQCVNSSITGIILNGANLGGELDENLGAFVSIIQIDLSNNHIGGHILSSLPLTIKSLMLSGNQFTRSIPDSLSLLGQMTDLHLNNNHLTGLIPYSFQQLTPLINLYVLISYILNTVATLQGHLDFSFASAWHPSGQTFVTGNQDKTCRVWDVRKLSESFMAMAEPADFVHVFDVKSGYETEQEIDFFGEISGTTFSPDAESLFI</sequence>
<name>A0AAD5GA01_AMBAR</name>
<organism evidence="7 8">
    <name type="scientific">Ambrosia artemisiifolia</name>
    <name type="common">Common ragweed</name>
    <dbReference type="NCBI Taxonomy" id="4212"/>
    <lineage>
        <taxon>Eukaryota</taxon>
        <taxon>Viridiplantae</taxon>
        <taxon>Streptophyta</taxon>
        <taxon>Embryophyta</taxon>
        <taxon>Tracheophyta</taxon>
        <taxon>Spermatophyta</taxon>
        <taxon>Magnoliopsida</taxon>
        <taxon>eudicotyledons</taxon>
        <taxon>Gunneridae</taxon>
        <taxon>Pentapetalae</taxon>
        <taxon>asterids</taxon>
        <taxon>campanulids</taxon>
        <taxon>Asterales</taxon>
        <taxon>Asteraceae</taxon>
        <taxon>Asteroideae</taxon>
        <taxon>Heliantheae alliance</taxon>
        <taxon>Heliantheae</taxon>
        <taxon>Ambrosia</taxon>
    </lineage>
</organism>
<dbReference type="PANTHER" id="PTHR43991:SF38">
    <property type="entry name" value="OS02G0721600 PROTEIN"/>
    <property type="match status" value="1"/>
</dbReference>
<feature type="repeat" description="WD" evidence="5">
    <location>
        <begin position="196"/>
        <end position="237"/>
    </location>
</feature>
<dbReference type="SMART" id="SM00320">
    <property type="entry name" value="WD40"/>
    <property type="match status" value="1"/>
</dbReference>
<dbReference type="GO" id="GO:0016740">
    <property type="term" value="F:transferase activity"/>
    <property type="evidence" value="ECO:0007669"/>
    <property type="project" value="UniProtKB-KW"/>
</dbReference>
<reference evidence="7" key="1">
    <citation type="submission" date="2022-06" db="EMBL/GenBank/DDBJ databases">
        <title>Uncovering the hologenomic basis of an extraordinary plant invasion.</title>
        <authorList>
            <person name="Bieker V.C."/>
            <person name="Martin M.D."/>
            <person name="Gilbert T."/>
            <person name="Hodgins K."/>
            <person name="Battlay P."/>
            <person name="Petersen B."/>
            <person name="Wilson J."/>
        </authorList>
    </citation>
    <scope>NUCLEOTIDE SEQUENCE</scope>
    <source>
        <strain evidence="7">AA19_3_7</strain>
        <tissue evidence="7">Leaf</tissue>
    </source>
</reference>
<evidence type="ECO:0000313" key="7">
    <source>
        <dbReference type="EMBL" id="KAI7734815.1"/>
    </source>
</evidence>
<feature type="non-terminal residue" evidence="7">
    <location>
        <position position="281"/>
    </location>
</feature>
<comment type="caution">
    <text evidence="7">The sequence shown here is derived from an EMBL/GenBank/DDBJ whole genome shotgun (WGS) entry which is preliminary data.</text>
</comment>
<evidence type="ECO:0000313" key="8">
    <source>
        <dbReference type="Proteomes" id="UP001206925"/>
    </source>
</evidence>
<protein>
    <recommendedName>
        <fullName evidence="6">O-GlcNAc transferase C-terminal domain-containing protein</fullName>
    </recommendedName>
</protein>
<dbReference type="InterPro" id="IPR036322">
    <property type="entry name" value="WD40_repeat_dom_sf"/>
</dbReference>
<dbReference type="Gene3D" id="3.80.10.10">
    <property type="entry name" value="Ribonuclease Inhibitor"/>
    <property type="match status" value="1"/>
</dbReference>
<dbReference type="Gene3D" id="2.130.10.10">
    <property type="entry name" value="YVTN repeat-like/Quinoprotein amine dehydrogenase"/>
    <property type="match status" value="1"/>
</dbReference>
<evidence type="ECO:0000259" key="6">
    <source>
        <dbReference type="Pfam" id="PF13844"/>
    </source>
</evidence>
<dbReference type="InterPro" id="IPR001680">
    <property type="entry name" value="WD40_rpt"/>
</dbReference>
<dbReference type="InterPro" id="IPR001611">
    <property type="entry name" value="Leu-rich_rpt"/>
</dbReference>
<feature type="domain" description="O-GlcNAc transferase C-terminal" evidence="6">
    <location>
        <begin position="9"/>
        <end position="48"/>
    </location>
</feature>
<dbReference type="PANTHER" id="PTHR43991">
    <property type="entry name" value="WD REPEAT PROTEIN (AFU_ORTHOLOGUE AFUA_8G05640)-RELATED"/>
    <property type="match status" value="1"/>
</dbReference>
<accession>A0AAD5GA01</accession>
<keyword evidence="8" id="KW-1185">Reference proteome</keyword>
<dbReference type="InterPro" id="IPR029489">
    <property type="entry name" value="OGT/SEC/SPY_C"/>
</dbReference>
<dbReference type="AlphaFoldDB" id="A0AAD5GA01"/>
<evidence type="ECO:0000256" key="3">
    <source>
        <dbReference type="ARBA" id="ARBA00022737"/>
    </source>
</evidence>
<evidence type="ECO:0000256" key="1">
    <source>
        <dbReference type="ARBA" id="ARBA00004922"/>
    </source>
</evidence>
<dbReference type="PROSITE" id="PS50294">
    <property type="entry name" value="WD_REPEATS_REGION"/>
    <property type="match status" value="1"/>
</dbReference>
<comment type="pathway">
    <text evidence="1">Protein modification; protein glycosylation.</text>
</comment>